<evidence type="ECO:0000313" key="2">
    <source>
        <dbReference type="Proteomes" id="UP001357223"/>
    </source>
</evidence>
<protein>
    <recommendedName>
        <fullName evidence="3">AraC family transcriptional regulator</fullName>
    </recommendedName>
</protein>
<evidence type="ECO:0000313" key="1">
    <source>
        <dbReference type="EMBL" id="WVX83422.1"/>
    </source>
</evidence>
<proteinExistence type="predicted"/>
<keyword evidence="2" id="KW-1185">Reference proteome</keyword>
<accession>A0ABZ2CN60</accession>
<reference evidence="1 2" key="1">
    <citation type="submission" date="2023-10" db="EMBL/GenBank/DDBJ databases">
        <title>Niallia locisalis sp.nov. isolated from a salt pond sample.</title>
        <authorList>
            <person name="Li X.-J."/>
            <person name="Dong L."/>
        </authorList>
    </citation>
    <scope>NUCLEOTIDE SEQUENCE [LARGE SCALE GENOMIC DNA]</scope>
    <source>
        <strain evidence="1 2">DSM 29761</strain>
    </source>
</reference>
<evidence type="ECO:0008006" key="3">
    <source>
        <dbReference type="Google" id="ProtNLM"/>
    </source>
</evidence>
<dbReference type="RefSeq" id="WP_338452306.1">
    <property type="nucleotide sequence ID" value="NZ_CP137640.1"/>
</dbReference>
<name>A0ABZ2CN60_9BACI</name>
<dbReference type="EMBL" id="CP137640">
    <property type="protein sequence ID" value="WVX83422.1"/>
    <property type="molecule type" value="Genomic_DNA"/>
</dbReference>
<sequence length="163" mass="19327">MNVLDAKTINTQNSLEIYVDRMNHVMVTDLHIPTEENPYFDLKIGIKYYRLRNQNYYDSDINYFWLRIDLEKNSVFLLEPDTQSLFAIKDEEEREATQELIGEWLINTLMFKHSIREIINQKKAENITSEVEIRPILRTIELLEKTLELSTEDILKATVEKAS</sequence>
<gene>
    <name evidence="1" type="ORF">R4Z09_10720</name>
</gene>
<organism evidence="1 2">
    <name type="scientific">Niallia oryzisoli</name>
    <dbReference type="NCBI Taxonomy" id="1737571"/>
    <lineage>
        <taxon>Bacteria</taxon>
        <taxon>Bacillati</taxon>
        <taxon>Bacillota</taxon>
        <taxon>Bacilli</taxon>
        <taxon>Bacillales</taxon>
        <taxon>Bacillaceae</taxon>
        <taxon>Niallia</taxon>
    </lineage>
</organism>
<dbReference type="Proteomes" id="UP001357223">
    <property type="component" value="Chromosome"/>
</dbReference>